<dbReference type="PANTHER" id="PTHR33619:SF3">
    <property type="entry name" value="POLYSACCHARIDE EXPORT PROTEIN GFCE-RELATED"/>
    <property type="match status" value="1"/>
</dbReference>
<dbReference type="OrthoDB" id="9815244at2"/>
<organism evidence="5 6">
    <name type="scientific">Corticibacter populi</name>
    <dbReference type="NCBI Taxonomy" id="1550736"/>
    <lineage>
        <taxon>Bacteria</taxon>
        <taxon>Pseudomonadati</taxon>
        <taxon>Pseudomonadota</taxon>
        <taxon>Betaproteobacteria</taxon>
        <taxon>Burkholderiales</taxon>
        <taxon>Comamonadaceae</taxon>
        <taxon>Corticibacter</taxon>
    </lineage>
</organism>
<dbReference type="Gene3D" id="3.30.1950.10">
    <property type="entry name" value="wza like domain"/>
    <property type="match status" value="1"/>
</dbReference>
<feature type="domain" description="Polysaccharide export protein N-terminal" evidence="3">
    <location>
        <begin position="56"/>
        <end position="131"/>
    </location>
</feature>
<dbReference type="InterPro" id="IPR003715">
    <property type="entry name" value="Poly_export_N"/>
</dbReference>
<evidence type="ECO:0000256" key="1">
    <source>
        <dbReference type="ARBA" id="ARBA00022729"/>
    </source>
</evidence>
<dbReference type="GO" id="GO:0015159">
    <property type="term" value="F:polysaccharide transmembrane transporter activity"/>
    <property type="evidence" value="ECO:0007669"/>
    <property type="project" value="InterPro"/>
</dbReference>
<keyword evidence="1 2" id="KW-0732">Signal</keyword>
<dbReference type="AlphaFoldDB" id="A0A3M6QKA7"/>
<gene>
    <name evidence="5" type="ORF">D8I35_16825</name>
</gene>
<dbReference type="EMBL" id="RDQO01000006">
    <property type="protein sequence ID" value="RMX03534.1"/>
    <property type="molecule type" value="Genomic_DNA"/>
</dbReference>
<feature type="domain" description="Soluble ligand binding" evidence="4">
    <location>
        <begin position="138"/>
        <end position="188"/>
    </location>
</feature>
<keyword evidence="6" id="KW-1185">Reference proteome</keyword>
<name>A0A3M6QKA7_9BURK</name>
<dbReference type="InterPro" id="IPR019554">
    <property type="entry name" value="Soluble_ligand-bd"/>
</dbReference>
<sequence length="266" mass="28418">MPSCLRTLKLTLAMALPGMAALMAGCSTPATIALPDAQLLEQRHAQVHTLAELTAPVVRIHPGDTLRIVRDAQEPAESDDMTLFVVQPDGAFSMPFVGKVQAAGKTPEALAGDITERYARIYRQPQVTVNIAIAPGNKVFVGGAVPNPAFFDLAGAGSVEQAILASGGVLPTADTRNVALLREGDDGKYQLYFFSLANLLTEPDRPVIALQRGDVLYVPKSGIGNAVEAVDMYFTRLIPISKAIGLGFNYELNRSSSNSTINWPQQ</sequence>
<evidence type="ECO:0000313" key="6">
    <source>
        <dbReference type="Proteomes" id="UP000278006"/>
    </source>
</evidence>
<feature type="chain" id="PRO_5017988776" evidence="2">
    <location>
        <begin position="21"/>
        <end position="266"/>
    </location>
</feature>
<dbReference type="Pfam" id="PF10531">
    <property type="entry name" value="SLBB"/>
    <property type="match status" value="1"/>
</dbReference>
<reference evidence="5 6" key="1">
    <citation type="submission" date="2018-10" db="EMBL/GenBank/DDBJ databases">
        <title>Draft genome of Cortibacter populi DSM10536.</title>
        <authorList>
            <person name="Bernier A.-M."/>
            <person name="Bernard K."/>
        </authorList>
    </citation>
    <scope>NUCLEOTIDE SEQUENCE [LARGE SCALE GENOMIC DNA]</scope>
    <source>
        <strain evidence="5 6">DSM 105136</strain>
    </source>
</reference>
<feature type="signal peptide" evidence="2">
    <location>
        <begin position="1"/>
        <end position="20"/>
    </location>
</feature>
<evidence type="ECO:0000256" key="2">
    <source>
        <dbReference type="SAM" id="SignalP"/>
    </source>
</evidence>
<proteinExistence type="predicted"/>
<accession>A0A3M6QKA7</accession>
<dbReference type="RefSeq" id="WP_122231497.1">
    <property type="nucleotide sequence ID" value="NZ_RDQO01000006.1"/>
</dbReference>
<dbReference type="InterPro" id="IPR049712">
    <property type="entry name" value="Poly_export"/>
</dbReference>
<evidence type="ECO:0000313" key="5">
    <source>
        <dbReference type="EMBL" id="RMX03534.1"/>
    </source>
</evidence>
<comment type="caution">
    <text evidence="5">The sequence shown here is derived from an EMBL/GenBank/DDBJ whole genome shotgun (WGS) entry which is preliminary data.</text>
</comment>
<protein>
    <submittedName>
        <fullName evidence="5">Polysaccharide export protein</fullName>
    </submittedName>
</protein>
<dbReference type="Pfam" id="PF02563">
    <property type="entry name" value="Poly_export"/>
    <property type="match status" value="1"/>
</dbReference>
<evidence type="ECO:0000259" key="4">
    <source>
        <dbReference type="Pfam" id="PF10531"/>
    </source>
</evidence>
<dbReference type="Proteomes" id="UP000278006">
    <property type="component" value="Unassembled WGS sequence"/>
</dbReference>
<dbReference type="PROSITE" id="PS51257">
    <property type="entry name" value="PROKAR_LIPOPROTEIN"/>
    <property type="match status" value="1"/>
</dbReference>
<evidence type="ECO:0000259" key="3">
    <source>
        <dbReference type="Pfam" id="PF02563"/>
    </source>
</evidence>
<dbReference type="PANTHER" id="PTHR33619">
    <property type="entry name" value="POLYSACCHARIDE EXPORT PROTEIN GFCE-RELATED"/>
    <property type="match status" value="1"/>
</dbReference>